<keyword evidence="3" id="KW-1185">Reference proteome</keyword>
<evidence type="ECO:0000313" key="3">
    <source>
        <dbReference type="Proteomes" id="UP000319257"/>
    </source>
</evidence>
<name>A0A507BGN9_9PEZI</name>
<sequence length="144" mass="15498">MAKVPGEYKDNDSNKTAQPQLDEKKNPMAARVGHFGPTSNSHGIIAQGEDAGEEGAHPIWTFQHPWHASGLLRSKADSKGAGNCPGVGGFITDCTQEGEHVQDNHILRSELVSILALLGRKFLEEELRGYAKALANLVIGKTKS</sequence>
<dbReference type="GeneID" id="41979422"/>
<accession>A0A507BGN9</accession>
<evidence type="ECO:0000313" key="2">
    <source>
        <dbReference type="EMBL" id="TPX17944.1"/>
    </source>
</evidence>
<dbReference type="Proteomes" id="UP000319257">
    <property type="component" value="Unassembled WGS sequence"/>
</dbReference>
<dbReference type="EMBL" id="SKBQ01000128">
    <property type="protein sequence ID" value="TPX17944.1"/>
    <property type="molecule type" value="Genomic_DNA"/>
</dbReference>
<feature type="region of interest" description="Disordered" evidence="1">
    <location>
        <begin position="1"/>
        <end position="50"/>
    </location>
</feature>
<dbReference type="InParanoid" id="A0A507BGN9"/>
<dbReference type="AlphaFoldDB" id="A0A507BGN9"/>
<reference evidence="2 3" key="1">
    <citation type="submission" date="2019-06" db="EMBL/GenBank/DDBJ databases">
        <title>Draft genome sequence of the filamentous fungus Phialemoniopsis curvata isolated from diesel fuel.</title>
        <authorList>
            <person name="Varaljay V.A."/>
            <person name="Lyon W.J."/>
            <person name="Crouch A.L."/>
            <person name="Drake C.E."/>
            <person name="Hollomon J.M."/>
            <person name="Nadeau L.J."/>
            <person name="Nunn H.S."/>
            <person name="Stevenson B.S."/>
            <person name="Bojanowski C.L."/>
            <person name="Crookes-Goodson W.J."/>
        </authorList>
    </citation>
    <scope>NUCLEOTIDE SEQUENCE [LARGE SCALE GENOMIC DNA]</scope>
    <source>
        <strain evidence="2 3">D216</strain>
    </source>
</reference>
<gene>
    <name evidence="2" type="ORF">E0L32_011975</name>
</gene>
<comment type="caution">
    <text evidence="2">The sequence shown here is derived from an EMBL/GenBank/DDBJ whole genome shotgun (WGS) entry which is preliminary data.</text>
</comment>
<proteinExistence type="predicted"/>
<organism evidence="2 3">
    <name type="scientific">Thyridium curvatum</name>
    <dbReference type="NCBI Taxonomy" id="1093900"/>
    <lineage>
        <taxon>Eukaryota</taxon>
        <taxon>Fungi</taxon>
        <taxon>Dikarya</taxon>
        <taxon>Ascomycota</taxon>
        <taxon>Pezizomycotina</taxon>
        <taxon>Sordariomycetes</taxon>
        <taxon>Sordariomycetidae</taxon>
        <taxon>Thyridiales</taxon>
        <taxon>Thyridiaceae</taxon>
        <taxon>Thyridium</taxon>
    </lineage>
</organism>
<dbReference type="RefSeq" id="XP_030999655.1">
    <property type="nucleotide sequence ID" value="XM_031134765.1"/>
</dbReference>
<evidence type="ECO:0000256" key="1">
    <source>
        <dbReference type="SAM" id="MobiDB-lite"/>
    </source>
</evidence>
<feature type="compositionally biased region" description="Basic and acidic residues" evidence="1">
    <location>
        <begin position="1"/>
        <end position="13"/>
    </location>
</feature>
<protein>
    <submittedName>
        <fullName evidence="2">Uncharacterized protein</fullName>
    </submittedName>
</protein>